<dbReference type="SUPFAM" id="SSF52540">
    <property type="entry name" value="P-loop containing nucleoside triphosphate hydrolases"/>
    <property type="match status" value="2"/>
</dbReference>
<dbReference type="PRINTS" id="PR00819">
    <property type="entry name" value="CBXCFQXSUPER"/>
</dbReference>
<evidence type="ECO:0000256" key="3">
    <source>
        <dbReference type="ARBA" id="ARBA00022840"/>
    </source>
</evidence>
<dbReference type="GO" id="GO:0005524">
    <property type="term" value="F:ATP binding"/>
    <property type="evidence" value="ECO:0007669"/>
    <property type="project" value="UniProtKB-KW"/>
</dbReference>
<gene>
    <name evidence="5" type="primary">spoVK</name>
    <name evidence="5" type="ORF">ERS132539_01782</name>
</gene>
<dbReference type="CDD" id="cd00009">
    <property type="entry name" value="AAA"/>
    <property type="match status" value="2"/>
</dbReference>
<dbReference type="InterPro" id="IPR000641">
    <property type="entry name" value="CbxX/CfxQ"/>
</dbReference>
<comment type="similarity">
    <text evidence="1">Belongs to the CbxX/CfxQ family.</text>
</comment>
<dbReference type="SMART" id="SM00382">
    <property type="entry name" value="AAA"/>
    <property type="match status" value="2"/>
</dbReference>
<evidence type="ECO:0000313" key="5">
    <source>
        <dbReference type="EMBL" id="CYW50139.1"/>
    </source>
</evidence>
<feature type="domain" description="AAA+ ATPase" evidence="4">
    <location>
        <begin position="615"/>
        <end position="751"/>
    </location>
</feature>
<organism evidence="5 6">
    <name type="scientific">Streptococcus suis</name>
    <dbReference type="NCBI Taxonomy" id="1307"/>
    <lineage>
        <taxon>Bacteria</taxon>
        <taxon>Bacillati</taxon>
        <taxon>Bacillota</taxon>
        <taxon>Bacilli</taxon>
        <taxon>Lactobacillales</taxon>
        <taxon>Streptococcaceae</taxon>
        <taxon>Streptococcus</taxon>
    </lineage>
</organism>
<dbReference type="Pfam" id="PF00004">
    <property type="entry name" value="AAA"/>
    <property type="match status" value="2"/>
</dbReference>
<dbReference type="InterPro" id="IPR027417">
    <property type="entry name" value="P-loop_NTPase"/>
</dbReference>
<dbReference type="GO" id="GO:0016887">
    <property type="term" value="F:ATP hydrolysis activity"/>
    <property type="evidence" value="ECO:0007669"/>
    <property type="project" value="InterPro"/>
</dbReference>
<dbReference type="FunFam" id="3.40.50.300:FF:000216">
    <property type="entry name" value="Type VII secretion ATPase EccA"/>
    <property type="match status" value="2"/>
</dbReference>
<dbReference type="Gene3D" id="3.40.50.300">
    <property type="entry name" value="P-loop containing nucleotide triphosphate hydrolases"/>
    <property type="match status" value="2"/>
</dbReference>
<feature type="domain" description="AAA+ ATPase" evidence="4">
    <location>
        <begin position="343"/>
        <end position="481"/>
    </location>
</feature>
<evidence type="ECO:0000256" key="2">
    <source>
        <dbReference type="ARBA" id="ARBA00022741"/>
    </source>
</evidence>
<name>A0A116PCE9_STRSU</name>
<dbReference type="InterPro" id="IPR050773">
    <property type="entry name" value="CbxX/CfxQ_RuBisCO_ESX"/>
</dbReference>
<dbReference type="PANTHER" id="PTHR43392:SF2">
    <property type="entry name" value="AAA-TYPE ATPASE FAMILY PROTEIN _ ANKYRIN REPEAT FAMILY PROTEIN"/>
    <property type="match status" value="1"/>
</dbReference>
<dbReference type="EMBL" id="FIJK01000050">
    <property type="protein sequence ID" value="CYW50139.1"/>
    <property type="molecule type" value="Genomic_DNA"/>
</dbReference>
<dbReference type="AlphaFoldDB" id="A0A116PCE9"/>
<dbReference type="Gene3D" id="1.10.8.60">
    <property type="match status" value="1"/>
</dbReference>
<dbReference type="InterPro" id="IPR003593">
    <property type="entry name" value="AAA+_ATPase"/>
</dbReference>
<evidence type="ECO:0000313" key="6">
    <source>
        <dbReference type="Proteomes" id="UP000069526"/>
    </source>
</evidence>
<accession>A0A116PCE9</accession>
<dbReference type="PANTHER" id="PTHR43392">
    <property type="entry name" value="AAA-TYPE ATPASE FAMILY PROTEIN / ANKYRIN REPEAT FAMILY PROTEIN"/>
    <property type="match status" value="1"/>
</dbReference>
<dbReference type="Pfam" id="PF17866">
    <property type="entry name" value="AAA_lid_6"/>
    <property type="match status" value="1"/>
</dbReference>
<dbReference type="SUPFAM" id="SSF51126">
    <property type="entry name" value="Pectin lyase-like"/>
    <property type="match status" value="1"/>
</dbReference>
<dbReference type="InterPro" id="IPR011050">
    <property type="entry name" value="Pectin_lyase_fold/virulence"/>
</dbReference>
<dbReference type="RefSeq" id="WP_052819584.1">
    <property type="nucleotide sequence ID" value="NZ_CEIH01000156.1"/>
</dbReference>
<keyword evidence="3" id="KW-0067">ATP-binding</keyword>
<evidence type="ECO:0000259" key="4">
    <source>
        <dbReference type="SMART" id="SM00382"/>
    </source>
</evidence>
<keyword evidence="2" id="KW-0547">Nucleotide-binding</keyword>
<dbReference type="Proteomes" id="UP000069526">
    <property type="component" value="Unassembled WGS sequence"/>
</dbReference>
<sequence>MRNIYEVGVGFFKHNFLDAVQKAKSGDTIIVSEGFYELPELLEVTESISIVAKDLDIGKVFITMPIKISSGAKVFIRNINFVGDFLTNNLQVYYSSELHLENCRIERGNLTQDYVDVSNCSYYPLLFVNNGVLQLNNCEVLDFTFDNAILLKDQSKLFVENCSLDGVKLFGQSSIEVYDSDFKKYLQLYEGSKAIGKGNFGIYGGHKWYPIYLNGSSSAQIETLFSHNWTYLELKVEDSQLEVKQVNFAEDCSVKIFYDNSSTVQAVSPILLETTSDELEQSITEEDIDSPELIEDLEPKDNAMNELQNMIGLNSVKEKVNEFISIVKFNQKRKEQGLPTQNIVLHSLFLGNPGTGKTTVARLLGELLYEAGVIKENKLVEVDRDRLVGSVIGKTEEITLAKLEEARGGIFFVDEAYTLNNASGNDFGKIAVNTIMKFMEDNRDDIMVIFAGYTDEMQNFLGLNPGLASRVSNEFNFEDYSADEIFEIGKAGLHKMGYQFDEEYYKRAIVKAYQKEVTKSNARFVRNFNESIAKVLASRLMKNLSDDITTITNEDISLAVGGELVDSEQRIQELLDELNSLVGLQPVKEFVTKLVKKAKVNKKLEETIGTHANRPTYHMIFTGNPGTGKTTVARIIGEIFYHLGFLGRKTVKEVSRSDLVAGYVGQTAIKTKEVLTTAMGGVLFVDEAYQLRQSERDEFGIEAIEALITALENHRSDFIAIFAGYTKEMEAFLDVNSGMRSRIPITIEFPDYSPEEIGEIVRLGLIKRWSIGDYPVVEQVAEIYSQIPKNQQANARWARNLIEEIVTNHTEWLYDNEPDNVLVIHPEVLRSTILGKIY</sequence>
<evidence type="ECO:0000256" key="1">
    <source>
        <dbReference type="ARBA" id="ARBA00010378"/>
    </source>
</evidence>
<reference evidence="5 6" key="1">
    <citation type="submission" date="2016-02" db="EMBL/GenBank/DDBJ databases">
        <authorList>
            <consortium name="Pathogen Informatics"/>
        </authorList>
    </citation>
    <scope>NUCLEOTIDE SEQUENCE [LARGE SCALE GENOMIC DNA]</scope>
    <source>
        <strain evidence="5 6">SS1013</strain>
    </source>
</reference>
<proteinExistence type="inferred from homology"/>
<dbReference type="InterPro" id="IPR003959">
    <property type="entry name" value="ATPase_AAA_core"/>
</dbReference>
<dbReference type="InterPro" id="IPR041627">
    <property type="entry name" value="AAA_lid_6"/>
</dbReference>
<protein>
    <submittedName>
        <fullName evidence="5">ATPase</fullName>
    </submittedName>
</protein>